<dbReference type="EMBL" id="ASHM01069435">
    <property type="protein sequence ID" value="PNX54870.1"/>
    <property type="molecule type" value="Genomic_DNA"/>
</dbReference>
<reference evidence="1 2" key="2">
    <citation type="journal article" date="2017" name="Front. Plant Sci.">
        <title>Gene Classification and Mining of Molecular Markers Useful in Red Clover (Trifolium pratense) Breeding.</title>
        <authorList>
            <person name="Istvanek J."/>
            <person name="Dluhosova J."/>
            <person name="Dluhos P."/>
            <person name="Patkova L."/>
            <person name="Nedelnik J."/>
            <person name="Repkova J."/>
        </authorList>
    </citation>
    <scope>NUCLEOTIDE SEQUENCE [LARGE SCALE GENOMIC DNA]</scope>
    <source>
        <strain evidence="2">cv. Tatra</strain>
        <tissue evidence="1">Young leaves</tissue>
    </source>
</reference>
<gene>
    <name evidence="1" type="ORF">L195_g048492</name>
</gene>
<protein>
    <submittedName>
        <fullName evidence="1">Uncharacterized protein</fullName>
    </submittedName>
</protein>
<evidence type="ECO:0000313" key="1">
    <source>
        <dbReference type="EMBL" id="PNX54870.1"/>
    </source>
</evidence>
<name>A0A2K3JLF3_TRIPR</name>
<dbReference type="Proteomes" id="UP000236291">
    <property type="component" value="Unassembled WGS sequence"/>
</dbReference>
<reference evidence="1 2" key="1">
    <citation type="journal article" date="2014" name="Am. J. Bot.">
        <title>Genome assembly and annotation for red clover (Trifolium pratense; Fabaceae).</title>
        <authorList>
            <person name="Istvanek J."/>
            <person name="Jaros M."/>
            <person name="Krenek A."/>
            <person name="Repkova J."/>
        </authorList>
    </citation>
    <scope>NUCLEOTIDE SEQUENCE [LARGE SCALE GENOMIC DNA]</scope>
    <source>
        <strain evidence="2">cv. Tatra</strain>
        <tissue evidence="1">Young leaves</tissue>
    </source>
</reference>
<feature type="non-terminal residue" evidence="1">
    <location>
        <position position="48"/>
    </location>
</feature>
<organism evidence="1 2">
    <name type="scientific">Trifolium pratense</name>
    <name type="common">Red clover</name>
    <dbReference type="NCBI Taxonomy" id="57577"/>
    <lineage>
        <taxon>Eukaryota</taxon>
        <taxon>Viridiplantae</taxon>
        <taxon>Streptophyta</taxon>
        <taxon>Embryophyta</taxon>
        <taxon>Tracheophyta</taxon>
        <taxon>Spermatophyta</taxon>
        <taxon>Magnoliopsida</taxon>
        <taxon>eudicotyledons</taxon>
        <taxon>Gunneridae</taxon>
        <taxon>Pentapetalae</taxon>
        <taxon>rosids</taxon>
        <taxon>fabids</taxon>
        <taxon>Fabales</taxon>
        <taxon>Fabaceae</taxon>
        <taxon>Papilionoideae</taxon>
        <taxon>50 kb inversion clade</taxon>
        <taxon>NPAAA clade</taxon>
        <taxon>Hologalegina</taxon>
        <taxon>IRL clade</taxon>
        <taxon>Trifolieae</taxon>
        <taxon>Trifolium</taxon>
    </lineage>
</organism>
<evidence type="ECO:0000313" key="2">
    <source>
        <dbReference type="Proteomes" id="UP000236291"/>
    </source>
</evidence>
<sequence>MRAFSAPSLILFPSGSFSSYVLVSLGSDFGALIDNLKLIRYDVVPDFG</sequence>
<dbReference type="AlphaFoldDB" id="A0A2K3JLF3"/>
<accession>A0A2K3JLF3</accession>
<comment type="caution">
    <text evidence="1">The sequence shown here is derived from an EMBL/GenBank/DDBJ whole genome shotgun (WGS) entry which is preliminary data.</text>
</comment>
<proteinExistence type="predicted"/>